<evidence type="ECO:0000313" key="3">
    <source>
        <dbReference type="Proteomes" id="UP000242502"/>
    </source>
</evidence>
<reference evidence="2 3" key="1">
    <citation type="journal article" date="2016" name="Appl. Environ. Microbiol.">
        <title>Lack of Overt Genome Reduction in the Bryostatin-Producing Bryozoan Symbiont "Candidatus Endobugula sertula".</title>
        <authorList>
            <person name="Miller I.J."/>
            <person name="Vanee N."/>
            <person name="Fong S.S."/>
            <person name="Lim-Fong G.E."/>
            <person name="Kwan J.C."/>
        </authorList>
    </citation>
    <scope>NUCLEOTIDE SEQUENCE [LARGE SCALE GENOMIC DNA]</scope>
    <source>
        <strain evidence="2">AB1-4</strain>
    </source>
</reference>
<feature type="domain" description="Integrase catalytic" evidence="1">
    <location>
        <begin position="153"/>
        <end position="343"/>
    </location>
</feature>
<dbReference type="PROSITE" id="PS50994">
    <property type="entry name" value="INTEGRASE"/>
    <property type="match status" value="1"/>
</dbReference>
<name>A0A1D2QL90_9GAMM</name>
<dbReference type="EMBL" id="MDLC01000100">
    <property type="protein sequence ID" value="ODS22337.1"/>
    <property type="molecule type" value="Genomic_DNA"/>
</dbReference>
<evidence type="ECO:0000259" key="1">
    <source>
        <dbReference type="PROSITE" id="PS50994"/>
    </source>
</evidence>
<dbReference type="InterPro" id="IPR012337">
    <property type="entry name" value="RNaseH-like_sf"/>
</dbReference>
<dbReference type="PANTHER" id="PTHR35004:SF7">
    <property type="entry name" value="INTEGRASE PROTEIN"/>
    <property type="match status" value="1"/>
</dbReference>
<accession>A0A1D2QL90</accession>
<evidence type="ECO:0000313" key="2">
    <source>
        <dbReference type="EMBL" id="ODS22337.1"/>
    </source>
</evidence>
<dbReference type="Gene3D" id="3.30.420.10">
    <property type="entry name" value="Ribonuclease H-like superfamily/Ribonuclease H"/>
    <property type="match status" value="1"/>
</dbReference>
<dbReference type="AlphaFoldDB" id="A0A1D2QL90"/>
<dbReference type="PANTHER" id="PTHR35004">
    <property type="entry name" value="TRANSPOSASE RV3428C-RELATED"/>
    <property type="match status" value="1"/>
</dbReference>
<sequence length="561" mass="64571">MRQAVVSSKAIPLEALIILQNQLDALPSRDKQRRTFIEETAEFYGVSVSTVRRTLRLHHQPKAAHRKDYNRPRVISQSEMKRYCELIAALKLRTTNKKGRHLSTKECIRLLEEYGVETSEGLVKAPKGILKQSTVSRYLKRWGYDQQSVLIEPPSTPFQAVHSNDCWQFDFSPSELKKLKNGPTGSTLMLASVVDDRSGVSYQEYVVVKGEDTMTALRFLFNVMAPKQHKDCPFQSIPRMIYIDNGAFARSKLFRRVMELLNIEVRTHMPRGTDGQRTTARSKGKVERSFRTIKDTFETLYHFHEPESLDEANEWLRQYLIRYNQMPHRSENHSRMDDWIQQLPSEGFQEMCSWERFCSFAREPETRKVDSDACVSVNGIRYQLDYAMAGQEVTLLWGLFDNELFVEFNQEKQGPFYPSTDPVPLGTFRKPAKSRIEKQADEIGDLAKSISIPRSALDNQESNITSLLKETNAIHEEPHASIPFVDSDPFQSTVFKTRIEAKTAIAEFLGHPLARLSSAQMDEVNRIIRESLDKAWVMAEIRTYSTLRLKRRPGDDSCTGK</sequence>
<dbReference type="Proteomes" id="UP000242502">
    <property type="component" value="Unassembled WGS sequence"/>
</dbReference>
<dbReference type="GO" id="GO:0015074">
    <property type="term" value="P:DNA integration"/>
    <property type="evidence" value="ECO:0007669"/>
    <property type="project" value="InterPro"/>
</dbReference>
<organism evidence="2 3">
    <name type="scientific">Candidatus Endobugula sertula</name>
    <name type="common">Bugula neritina bacterial symbiont</name>
    <dbReference type="NCBI Taxonomy" id="62101"/>
    <lineage>
        <taxon>Bacteria</taxon>
        <taxon>Pseudomonadati</taxon>
        <taxon>Pseudomonadota</taxon>
        <taxon>Gammaproteobacteria</taxon>
        <taxon>Cellvibrionales</taxon>
        <taxon>Cellvibrionaceae</taxon>
        <taxon>Candidatus Endobugula</taxon>
    </lineage>
</organism>
<proteinExistence type="predicted"/>
<comment type="caution">
    <text evidence="2">The sequence shown here is derived from an EMBL/GenBank/DDBJ whole genome shotgun (WGS) entry which is preliminary data.</text>
</comment>
<gene>
    <name evidence="2" type="ORF">AB835_14750</name>
</gene>
<protein>
    <submittedName>
        <fullName evidence="2">Integrase</fullName>
    </submittedName>
</protein>
<dbReference type="GO" id="GO:0003676">
    <property type="term" value="F:nucleic acid binding"/>
    <property type="evidence" value="ECO:0007669"/>
    <property type="project" value="InterPro"/>
</dbReference>
<dbReference type="STRING" id="62101.AB835_14750"/>
<dbReference type="InterPro" id="IPR001584">
    <property type="entry name" value="Integrase_cat-core"/>
</dbReference>
<dbReference type="InterPro" id="IPR036397">
    <property type="entry name" value="RNaseH_sf"/>
</dbReference>
<dbReference type="SUPFAM" id="SSF53098">
    <property type="entry name" value="Ribonuclease H-like"/>
    <property type="match status" value="1"/>
</dbReference>